<dbReference type="OrthoDB" id="1896842at2759"/>
<dbReference type="AlphaFoldDB" id="A0A2T7CS12"/>
<accession>A0A2T7CS12</accession>
<evidence type="ECO:0000313" key="7">
    <source>
        <dbReference type="EMBL" id="PUZ46137.1"/>
    </source>
</evidence>
<dbReference type="PANTHER" id="PTHR33137:SF10">
    <property type="entry name" value="EXPRESSED PROTEIN"/>
    <property type="match status" value="1"/>
</dbReference>
<dbReference type="InterPro" id="IPR036546">
    <property type="entry name" value="MED15_KIX"/>
</dbReference>
<dbReference type="Gene3D" id="1.10.246.20">
    <property type="entry name" value="Coactivator CBP, KIX domain"/>
    <property type="match status" value="1"/>
</dbReference>
<dbReference type="InterPro" id="IPR048386">
    <property type="entry name" value="Med15_C"/>
</dbReference>
<evidence type="ECO:0000259" key="6">
    <source>
        <dbReference type="Pfam" id="PF21539"/>
    </source>
</evidence>
<evidence type="ECO:0000256" key="1">
    <source>
        <dbReference type="ARBA" id="ARBA00004123"/>
    </source>
</evidence>
<sequence>MPEHDRGPHLWHEDLDPLMRLRMLTKIVRKLAQAYHGQLDSAEDLKKLAVKFENKVFHEANSKVIFFPLWSIEMYHLHLKHCVTSLDQEQKQLQCAAPGVQQQIQMGCRVEPVDAVQATHGGNSSVTSMSLVASTVSSHRRRLSQLQSLPMTHQASDPVPLQHTGYPFAPNMHIKVKQEQSEVMGMPGHSLNSQPASVTPLAPGVQPSQPMIQPIATQNQKQPQATQIQDPNFLICNQTSIAHSQGQPIKTLKDAYLSEIMELDQVFLLPDIPQLESLPQDIAEKYRFKVDMKHNIKMVLKFLLLEKSNIPENLRGKLSVLVKIIHALLGSYRKSKDLKAEMDARHKPHICRGHPQIMNLSRDPDHSGGAASHHNQEDRLLESQLRQNILSTTAACPQQNNSKHLLGAASSCLPEKSPGSLWALPTKNHQEFCTLLPVTKPGLVRISSLPNSQKSKSPSPIAEPDAVKVADSTSILATLPSLVAKIGDVKVASSSALLKVTSSQNVKCVSASQLQDADILAATAAAVESIAGEAVTQAANESKLVTLPKPIMLVSPVQTEKPKHPTEDHQLATPLRDSAAIHAGSHCTSVKSTLPSSISMSAVIEIASPYAPPKSTLSSPVSDSGVDLIASAKVTSSETINSISASQLPDSLAAAGAATESAAGVATTAANGCKQVTPTKPTMPILPFPPVEIPVRSTEYQQKPTPLPISAAIHVASPCASEKSTLPLHFSMSGVIETTSLVTNSGCAPVTLPSPSVQPTSSENVESFSALLLEDNSAAITAQDAVGGTAAEAANDSKLVTTTYPIKTASAFQAETTYHSTANDEHGGAEKQVAKKPIINRLIDAVRTSSPAMLCHSANSICSVLDMSYQAPHRENDVFQDWAFFSEQGGSSTLNKMKRILEGTSSCSKAQTLESMDGIWMASDHGASEVESNAEHNAKRQRTQNDNNGVLLDEISSVNSMLFDTIISIVDDKGTAVITPSNGMTMIKFSYTAMSLAPDLKSLFAESEMPIVMPVKLFVPADYPRSSPVLVCDQGDEELRKRLSGISSTADAAFRHALNGLPEPMTVTDMAKAWDASVRRTIVEFAKRLGGGTFSSTYGQWERF</sequence>
<evidence type="ECO:0000259" key="5">
    <source>
        <dbReference type="Pfam" id="PF16987"/>
    </source>
</evidence>
<name>A0A2T7CS12_9POAL</name>
<dbReference type="GO" id="GO:0005634">
    <property type="term" value="C:nucleus"/>
    <property type="evidence" value="ECO:0007669"/>
    <property type="project" value="UniProtKB-SubCell"/>
</dbReference>
<gene>
    <name evidence="7" type="ORF">GQ55_7G025100</name>
</gene>
<dbReference type="InterPro" id="IPR044661">
    <property type="entry name" value="MED15a/b/c-like"/>
</dbReference>
<dbReference type="InterPro" id="IPR036529">
    <property type="entry name" value="KIX_dom_sf"/>
</dbReference>
<evidence type="ECO:0000256" key="4">
    <source>
        <dbReference type="ARBA" id="ARBA00023242"/>
    </source>
</evidence>
<dbReference type="PANTHER" id="PTHR33137">
    <property type="entry name" value="MEDIATOR OF RNA POLYMERASE II TRANSCRIPTION SUBUNIT 15A-RELATED"/>
    <property type="match status" value="1"/>
</dbReference>
<dbReference type="GO" id="GO:0031490">
    <property type="term" value="F:chromatin DNA binding"/>
    <property type="evidence" value="ECO:0007669"/>
    <property type="project" value="InterPro"/>
</dbReference>
<dbReference type="Gramene" id="PUZ46137">
    <property type="protein sequence ID" value="PUZ46137"/>
    <property type="gene ID" value="GQ55_7G025100"/>
</dbReference>
<reference evidence="7 8" key="1">
    <citation type="submission" date="2018-04" db="EMBL/GenBank/DDBJ databases">
        <title>WGS assembly of Panicum hallii var. hallii HAL2.</title>
        <authorList>
            <person name="Lovell J."/>
            <person name="Jenkins J."/>
            <person name="Lowry D."/>
            <person name="Mamidi S."/>
            <person name="Sreedasyam A."/>
            <person name="Weng X."/>
            <person name="Barry K."/>
            <person name="Bonette J."/>
            <person name="Campitelli B."/>
            <person name="Daum C."/>
            <person name="Gordon S."/>
            <person name="Gould B."/>
            <person name="Lipzen A."/>
            <person name="MacQueen A."/>
            <person name="Palacio-Mejia J."/>
            <person name="Plott C."/>
            <person name="Shakirov E."/>
            <person name="Shu S."/>
            <person name="Yoshinaga Y."/>
            <person name="Zane M."/>
            <person name="Rokhsar D."/>
            <person name="Grimwood J."/>
            <person name="Schmutz J."/>
            <person name="Juenger T."/>
        </authorList>
    </citation>
    <scope>NUCLEOTIDE SEQUENCE [LARGE SCALE GENOMIC DNA]</scope>
    <source>
        <strain evidence="8">cv. HAL2</strain>
    </source>
</reference>
<dbReference type="Pfam" id="PF16987">
    <property type="entry name" value="KIX_2"/>
    <property type="match status" value="1"/>
</dbReference>
<comment type="subcellular location">
    <subcellularLocation>
        <location evidence="1">Nucleus</location>
    </subcellularLocation>
</comment>
<feature type="domain" description="Mediator complex subunit 15 KIX" evidence="5">
    <location>
        <begin position="10"/>
        <end position="63"/>
    </location>
</feature>
<dbReference type="GO" id="GO:0003713">
    <property type="term" value="F:transcription coactivator activity"/>
    <property type="evidence" value="ECO:0007669"/>
    <property type="project" value="InterPro"/>
</dbReference>
<dbReference type="STRING" id="1504633.A0A2T7CS12"/>
<keyword evidence="3" id="KW-0804">Transcription</keyword>
<proteinExistence type="predicted"/>
<feature type="domain" description="ARC105/Med15 mediator subunit C-terminal" evidence="6">
    <location>
        <begin position="1004"/>
        <end position="1079"/>
    </location>
</feature>
<dbReference type="EMBL" id="CM009755">
    <property type="protein sequence ID" value="PUZ46137.1"/>
    <property type="molecule type" value="Genomic_DNA"/>
</dbReference>
<keyword evidence="4" id="KW-0539">Nucleus</keyword>
<dbReference type="Pfam" id="PF21539">
    <property type="entry name" value="Med15_C"/>
    <property type="match status" value="1"/>
</dbReference>
<evidence type="ECO:0000313" key="8">
    <source>
        <dbReference type="Proteomes" id="UP000244336"/>
    </source>
</evidence>
<keyword evidence="2" id="KW-0805">Transcription regulation</keyword>
<organism evidence="7 8">
    <name type="scientific">Panicum hallii var. hallii</name>
    <dbReference type="NCBI Taxonomy" id="1504633"/>
    <lineage>
        <taxon>Eukaryota</taxon>
        <taxon>Viridiplantae</taxon>
        <taxon>Streptophyta</taxon>
        <taxon>Embryophyta</taxon>
        <taxon>Tracheophyta</taxon>
        <taxon>Spermatophyta</taxon>
        <taxon>Magnoliopsida</taxon>
        <taxon>Liliopsida</taxon>
        <taxon>Poales</taxon>
        <taxon>Poaceae</taxon>
        <taxon>PACMAD clade</taxon>
        <taxon>Panicoideae</taxon>
        <taxon>Panicodae</taxon>
        <taxon>Paniceae</taxon>
        <taxon>Panicinae</taxon>
        <taxon>Panicum</taxon>
        <taxon>Panicum sect. Panicum</taxon>
    </lineage>
</organism>
<dbReference type="Proteomes" id="UP000244336">
    <property type="component" value="Chromosome 7"/>
</dbReference>
<evidence type="ECO:0000256" key="2">
    <source>
        <dbReference type="ARBA" id="ARBA00023015"/>
    </source>
</evidence>
<keyword evidence="8" id="KW-1185">Reference proteome</keyword>
<protein>
    <submittedName>
        <fullName evidence="7">Uncharacterized protein</fullName>
    </submittedName>
</protein>
<evidence type="ECO:0000256" key="3">
    <source>
        <dbReference type="ARBA" id="ARBA00023163"/>
    </source>
</evidence>